<evidence type="ECO:0000313" key="12">
    <source>
        <dbReference type="Proteomes" id="UP000215335"/>
    </source>
</evidence>
<proteinExistence type="predicted"/>
<feature type="transmembrane region" description="Helical" evidence="10">
    <location>
        <begin position="493"/>
        <end position="514"/>
    </location>
</feature>
<dbReference type="GO" id="GO:0007165">
    <property type="term" value="P:signal transduction"/>
    <property type="evidence" value="ECO:0007669"/>
    <property type="project" value="UniProtKB-KW"/>
</dbReference>
<evidence type="ECO:0000256" key="9">
    <source>
        <dbReference type="ARBA" id="ARBA00023224"/>
    </source>
</evidence>
<feature type="transmembrane region" description="Helical" evidence="10">
    <location>
        <begin position="185"/>
        <end position="208"/>
    </location>
</feature>
<dbReference type="GO" id="GO:0005549">
    <property type="term" value="F:odorant binding"/>
    <property type="evidence" value="ECO:0007669"/>
    <property type="project" value="InterPro"/>
</dbReference>
<keyword evidence="12" id="KW-1185">Reference proteome</keyword>
<dbReference type="PANTHER" id="PTHR21137:SF35">
    <property type="entry name" value="ODORANT RECEPTOR 19A-RELATED"/>
    <property type="match status" value="1"/>
</dbReference>
<dbReference type="EMBL" id="NNAY01001924">
    <property type="protein sequence ID" value="OXU22549.1"/>
    <property type="molecule type" value="Genomic_DNA"/>
</dbReference>
<evidence type="ECO:0000256" key="6">
    <source>
        <dbReference type="ARBA" id="ARBA00022989"/>
    </source>
</evidence>
<feature type="transmembrane region" description="Helical" evidence="10">
    <location>
        <begin position="71"/>
        <end position="93"/>
    </location>
</feature>
<evidence type="ECO:0000256" key="2">
    <source>
        <dbReference type="ARBA" id="ARBA00022475"/>
    </source>
</evidence>
<dbReference type="GO" id="GO:0004984">
    <property type="term" value="F:olfactory receptor activity"/>
    <property type="evidence" value="ECO:0007669"/>
    <property type="project" value="InterPro"/>
</dbReference>
<comment type="subcellular location">
    <subcellularLocation>
        <location evidence="1">Cell membrane</location>
        <topology evidence="1">Multi-pass membrane protein</topology>
    </subcellularLocation>
</comment>
<evidence type="ECO:0000256" key="8">
    <source>
        <dbReference type="ARBA" id="ARBA00023170"/>
    </source>
</evidence>
<sequence length="733" mass="84238">MESQVARYAKYERDIKCLIVASGIWPHYEKHPHVLRKLLSFCSAFCSGSTFYCIVAFCFKYATNINIFTSCLGLMIGFFTTFIKISFLEFGILRQIVILSMHQEDLQSLNEGVSKSFEDNLKLPANQPHLLYHFPTFSRFFYLYAYSVGISFVFLASTPLSIMLRYGKYVRMYPQLMPFAYEPEYLFMFSTICFIHQGGPVHWAIFGFEMFTGFYLWSVTIGVDSIFGLYALHMVGQLRLLGSRFQNLKSSSNYDKELGECVRSHIQLMKSRHKLQRVFGFLAIWLAVTCAIALCSQVFQALHMRNTTPVRALYLFGHWFIKIVQAYSYSWYGNIIAVESDLCLNSMYYSQWPGSGDKRFMTDVLIILSQKPLVFRAKQLMELRLDMFLKLVRMMPKSRKFNKYVNGKAILLLVQIGPGMKFLAGRNAKETIDIATMFHAVIAQTLGHQDRFYHIFMVMELELAKYKSYARHVISRLIFAGLWPESNPTIKRMLSFVTFTSTLTVMVTAINFGIHNASNVILLTKGIGLASGFSSVFSKALMLPLHQEDIVFLKKRLTTKFMSDMETIEYRAELLSSVHVFSAFVNMHEAMMAFAMSMYCFVPLYVLFKHGTYMRTYPCLYPFAYTPGGLVHWLIYALEVAGAISVWTITVGADCGFLMYALELCGEFKILARKFTELKAGDDYKKKLKECIERHHLIIEAKNRLEDAYGIIAIWLALSGAFLLCSLIFQITE</sequence>
<keyword evidence="6 10" id="KW-1133">Transmembrane helix</keyword>
<name>A0A232EW14_9HYME</name>
<dbReference type="STRING" id="543379.A0A232EW14"/>
<keyword evidence="3" id="KW-0716">Sensory transduction</keyword>
<gene>
    <name evidence="11" type="ORF">TSAR_005523</name>
</gene>
<protein>
    <recommendedName>
        <fullName evidence="13">Odorant receptor</fullName>
    </recommendedName>
</protein>
<evidence type="ECO:0000256" key="1">
    <source>
        <dbReference type="ARBA" id="ARBA00004651"/>
    </source>
</evidence>
<dbReference type="AlphaFoldDB" id="A0A232EW14"/>
<reference evidence="11 12" key="1">
    <citation type="journal article" date="2017" name="Curr. Biol.">
        <title>The Evolution of Venom by Co-option of Single-Copy Genes.</title>
        <authorList>
            <person name="Martinson E.O."/>
            <person name="Mrinalini"/>
            <person name="Kelkar Y.D."/>
            <person name="Chang C.H."/>
            <person name="Werren J.H."/>
        </authorList>
    </citation>
    <scope>NUCLEOTIDE SEQUENCE [LARGE SCALE GENOMIC DNA]</scope>
    <source>
        <strain evidence="11 12">Alberta</strain>
        <tissue evidence="11">Whole body</tissue>
    </source>
</reference>
<evidence type="ECO:0000256" key="10">
    <source>
        <dbReference type="SAM" id="Phobius"/>
    </source>
</evidence>
<keyword evidence="9" id="KW-0807">Transducer</keyword>
<dbReference type="Proteomes" id="UP000215335">
    <property type="component" value="Unassembled WGS sequence"/>
</dbReference>
<keyword evidence="8" id="KW-0675">Receptor</keyword>
<evidence type="ECO:0000256" key="3">
    <source>
        <dbReference type="ARBA" id="ARBA00022606"/>
    </source>
</evidence>
<feature type="transmembrane region" description="Helical" evidence="10">
    <location>
        <begin position="708"/>
        <end position="731"/>
    </location>
</feature>
<feature type="non-terminal residue" evidence="11">
    <location>
        <position position="733"/>
    </location>
</feature>
<dbReference type="OrthoDB" id="7548151at2759"/>
<comment type="caution">
    <text evidence="11">The sequence shown here is derived from an EMBL/GenBank/DDBJ whole genome shotgun (WGS) entry which is preliminary data.</text>
</comment>
<dbReference type="PANTHER" id="PTHR21137">
    <property type="entry name" value="ODORANT RECEPTOR"/>
    <property type="match status" value="1"/>
</dbReference>
<keyword evidence="4 10" id="KW-0812">Transmembrane</keyword>
<evidence type="ECO:0008006" key="13">
    <source>
        <dbReference type="Google" id="ProtNLM"/>
    </source>
</evidence>
<dbReference type="InterPro" id="IPR004117">
    <property type="entry name" value="7tm6_olfct_rcpt"/>
</dbReference>
<evidence type="ECO:0000256" key="5">
    <source>
        <dbReference type="ARBA" id="ARBA00022725"/>
    </source>
</evidence>
<evidence type="ECO:0000256" key="4">
    <source>
        <dbReference type="ARBA" id="ARBA00022692"/>
    </source>
</evidence>
<feature type="transmembrane region" description="Helical" evidence="10">
    <location>
        <begin position="141"/>
        <end position="164"/>
    </location>
</feature>
<evidence type="ECO:0000313" key="11">
    <source>
        <dbReference type="EMBL" id="OXU22549.1"/>
    </source>
</evidence>
<organism evidence="11 12">
    <name type="scientific">Trichomalopsis sarcophagae</name>
    <dbReference type="NCBI Taxonomy" id="543379"/>
    <lineage>
        <taxon>Eukaryota</taxon>
        <taxon>Metazoa</taxon>
        <taxon>Ecdysozoa</taxon>
        <taxon>Arthropoda</taxon>
        <taxon>Hexapoda</taxon>
        <taxon>Insecta</taxon>
        <taxon>Pterygota</taxon>
        <taxon>Neoptera</taxon>
        <taxon>Endopterygota</taxon>
        <taxon>Hymenoptera</taxon>
        <taxon>Apocrita</taxon>
        <taxon>Proctotrupomorpha</taxon>
        <taxon>Chalcidoidea</taxon>
        <taxon>Pteromalidae</taxon>
        <taxon>Pteromalinae</taxon>
        <taxon>Trichomalopsis</taxon>
    </lineage>
</organism>
<dbReference type="Pfam" id="PF02949">
    <property type="entry name" value="7tm_6"/>
    <property type="match status" value="2"/>
</dbReference>
<feature type="transmembrane region" description="Helical" evidence="10">
    <location>
        <begin position="590"/>
        <end position="608"/>
    </location>
</feature>
<feature type="transmembrane region" description="Helical" evidence="10">
    <location>
        <begin position="278"/>
        <end position="299"/>
    </location>
</feature>
<keyword evidence="5" id="KW-0552">Olfaction</keyword>
<evidence type="ECO:0000256" key="7">
    <source>
        <dbReference type="ARBA" id="ARBA00023136"/>
    </source>
</evidence>
<feature type="transmembrane region" description="Helical" evidence="10">
    <location>
        <begin position="214"/>
        <end position="235"/>
    </location>
</feature>
<keyword evidence="2" id="KW-1003">Cell membrane</keyword>
<accession>A0A232EW14</accession>
<keyword evidence="7 10" id="KW-0472">Membrane</keyword>
<dbReference type="GO" id="GO:0005886">
    <property type="term" value="C:plasma membrane"/>
    <property type="evidence" value="ECO:0007669"/>
    <property type="project" value="UniProtKB-SubCell"/>
</dbReference>